<sequence length="98" mass="10901">MGNILFSFLYRGPSMDIDYPSFLTRSGYGKCLPNASQRLGRLDGAVYPEPLLKVAKGIKKNTLSFVCVLNDNIQITAIDSVFIDVILTKTYVIFAQSF</sequence>
<dbReference type="STRING" id="475255.SAMN04488101_104182"/>
<proteinExistence type="predicted"/>
<dbReference type="EMBL" id="FWYB01000004">
    <property type="protein sequence ID" value="SMC87301.1"/>
    <property type="molecule type" value="Genomic_DNA"/>
</dbReference>
<keyword evidence="2" id="KW-1185">Reference proteome</keyword>
<protein>
    <submittedName>
        <fullName evidence="1">Uncharacterized protein</fullName>
    </submittedName>
</protein>
<dbReference type="AlphaFoldDB" id="A0A1W2CQ21"/>
<accession>A0A1W2CQ21</accession>
<evidence type="ECO:0000313" key="1">
    <source>
        <dbReference type="EMBL" id="SMC87301.1"/>
    </source>
</evidence>
<dbReference type="Proteomes" id="UP000192678">
    <property type="component" value="Unassembled WGS sequence"/>
</dbReference>
<organism evidence="1 2">
    <name type="scientific">Pedobacter nyackensis</name>
    <dbReference type="NCBI Taxonomy" id="475255"/>
    <lineage>
        <taxon>Bacteria</taxon>
        <taxon>Pseudomonadati</taxon>
        <taxon>Bacteroidota</taxon>
        <taxon>Sphingobacteriia</taxon>
        <taxon>Sphingobacteriales</taxon>
        <taxon>Sphingobacteriaceae</taxon>
        <taxon>Pedobacter</taxon>
    </lineage>
</organism>
<evidence type="ECO:0000313" key="2">
    <source>
        <dbReference type="Proteomes" id="UP000192678"/>
    </source>
</evidence>
<name>A0A1W2CQ21_9SPHI</name>
<reference evidence="1 2" key="1">
    <citation type="submission" date="2017-04" db="EMBL/GenBank/DDBJ databases">
        <authorList>
            <person name="Afonso C.L."/>
            <person name="Miller P.J."/>
            <person name="Scott M.A."/>
            <person name="Spackman E."/>
            <person name="Goraichik I."/>
            <person name="Dimitrov K.M."/>
            <person name="Suarez D.L."/>
            <person name="Swayne D.E."/>
        </authorList>
    </citation>
    <scope>NUCLEOTIDE SEQUENCE [LARGE SCALE GENOMIC DNA]</scope>
    <source>
        <strain evidence="1 2">DSM 19625</strain>
    </source>
</reference>
<dbReference type="RefSeq" id="WP_144009459.1">
    <property type="nucleotide sequence ID" value="NZ_FWYB01000004.1"/>
</dbReference>
<gene>
    <name evidence="1" type="ORF">SAMN04488101_104182</name>
</gene>